<dbReference type="Pfam" id="PF00696">
    <property type="entry name" value="AA_kinase"/>
    <property type="match status" value="1"/>
</dbReference>
<keyword evidence="10" id="KW-0457">Lysine biosynthesis</keyword>
<dbReference type="InterPro" id="IPR045865">
    <property type="entry name" value="ACT-like_dom_sf"/>
</dbReference>
<evidence type="ECO:0000256" key="6">
    <source>
        <dbReference type="ARBA" id="ARBA00022679"/>
    </source>
</evidence>
<dbReference type="NCBIfam" id="TIGR00657">
    <property type="entry name" value="asp_kinases"/>
    <property type="match status" value="1"/>
</dbReference>
<comment type="pathway">
    <text evidence="3 14">Amino-acid biosynthesis; L-threonine biosynthesis; L-threonine from L-aspartate: step 1/5.</text>
</comment>
<comment type="similarity">
    <text evidence="4 13">Belongs to the aspartokinase family.</text>
</comment>
<evidence type="ECO:0000256" key="10">
    <source>
        <dbReference type="ARBA" id="ARBA00023154"/>
    </source>
</evidence>
<dbReference type="Gene3D" id="3.30.70.260">
    <property type="match status" value="2"/>
</dbReference>
<feature type="domain" description="Aspartate/glutamate/uridylate kinase" evidence="15">
    <location>
        <begin position="3"/>
        <end position="229"/>
    </location>
</feature>
<keyword evidence="7 12" id="KW-0547">Nucleotide-binding</keyword>
<evidence type="ECO:0000256" key="4">
    <source>
        <dbReference type="ARBA" id="ARBA00010122"/>
    </source>
</evidence>
<dbReference type="Proteomes" id="UP000051012">
    <property type="component" value="Unassembled WGS sequence"/>
</dbReference>
<dbReference type="GO" id="GO:0005524">
    <property type="term" value="F:ATP binding"/>
    <property type="evidence" value="ECO:0007669"/>
    <property type="project" value="UniProtKB-KW"/>
</dbReference>
<evidence type="ECO:0000256" key="2">
    <source>
        <dbReference type="ARBA" id="ARBA00004986"/>
    </source>
</evidence>
<name>A0A0S7YIG7_UNCT6</name>
<feature type="binding site" evidence="12">
    <location>
        <position position="46"/>
    </location>
    <ligand>
        <name>substrate</name>
    </ligand>
</feature>
<reference evidence="17 18" key="1">
    <citation type="journal article" date="2015" name="Microbiome">
        <title>Genomic resolution of linkages in carbon, nitrogen, and sulfur cycling among widespread estuary sediment bacteria.</title>
        <authorList>
            <person name="Baker B.J."/>
            <person name="Lazar C.S."/>
            <person name="Teske A.P."/>
            <person name="Dick G.J."/>
        </authorList>
    </citation>
    <scope>NUCLEOTIDE SEQUENCE [LARGE SCALE GENOMIC DNA]</scope>
    <source>
        <strain evidence="17">DG_78</strain>
    </source>
</reference>
<evidence type="ECO:0000256" key="11">
    <source>
        <dbReference type="ARBA" id="ARBA00047872"/>
    </source>
</evidence>
<keyword evidence="6 13" id="KW-0808">Transferase</keyword>
<dbReference type="InterPro" id="IPR041740">
    <property type="entry name" value="AKii-LysC-BS"/>
</dbReference>
<evidence type="ECO:0000256" key="5">
    <source>
        <dbReference type="ARBA" id="ARBA00022605"/>
    </source>
</evidence>
<dbReference type="GO" id="GO:0004072">
    <property type="term" value="F:aspartate kinase activity"/>
    <property type="evidence" value="ECO:0007669"/>
    <property type="project" value="UniProtKB-EC"/>
</dbReference>
<gene>
    <name evidence="17" type="ORF">AMJ52_00490</name>
</gene>
<dbReference type="NCBIfam" id="NF005154">
    <property type="entry name" value="PRK06635.1-2"/>
    <property type="match status" value="1"/>
</dbReference>
<protein>
    <recommendedName>
        <fullName evidence="13">Aspartokinase</fullName>
        <ecNumber evidence="13">2.7.2.4</ecNumber>
    </recommendedName>
</protein>
<comment type="pathway">
    <text evidence="2 14">Amino-acid biosynthesis; L-methionine biosynthesis via de novo pathway; L-homoserine from L-aspartate: step 1/3.</text>
</comment>
<sequence length="411" mass="45995">MSVVIMKFGGTSIATPQLILSAAKKIAREKKEYDVVVVVSAMGQATDELVARSQEITSQPRARELDMLLTTGERISVALLSMALERLHLDAVSYTGSQVGIITDTRHTDARILEVKNYRIKEALRENKIPVVCGFQGVSTEKEITTLGRGGSDTTALALSAALNAEMCIIYTDVDGVFTEDPHQFPGVKKIRTISYEEMLELSCRGAQVLHPRACRVAARFTVPVEIRNSFNNRRGTFITDLGDIERPRPKAITHSDNLYLVTLVQVPKRPQYLSQIITELTHCGVHLKFFFHGIADAKRFDLSFITPLDERKRVKSLLTKIVKKLRVNMIKETTDICSVSVIGMGICAENDILSDIFEVLSKSKIHVEAVTTSELSINIFLRKKYLNRTIHTLLSKFHLKSAPQRSRRGR</sequence>
<evidence type="ECO:0000256" key="7">
    <source>
        <dbReference type="ARBA" id="ARBA00022741"/>
    </source>
</evidence>
<dbReference type="PATRIC" id="fig|1703772.3.peg.1854"/>
<dbReference type="InterPro" id="IPR036393">
    <property type="entry name" value="AceGlu_kinase-like_sf"/>
</dbReference>
<dbReference type="SUPFAM" id="SSF53633">
    <property type="entry name" value="Carbamate kinase-like"/>
    <property type="match status" value="1"/>
</dbReference>
<dbReference type="PIRSF" id="PIRSF000726">
    <property type="entry name" value="Asp_kin"/>
    <property type="match status" value="1"/>
</dbReference>
<dbReference type="GO" id="GO:0009090">
    <property type="term" value="P:homoserine biosynthetic process"/>
    <property type="evidence" value="ECO:0007669"/>
    <property type="project" value="TreeGrafter"/>
</dbReference>
<keyword evidence="9 12" id="KW-0067">ATP-binding</keyword>
<feature type="binding site" evidence="12">
    <location>
        <begin position="172"/>
        <end position="173"/>
    </location>
    <ligand>
        <name>ATP</name>
        <dbReference type="ChEBI" id="CHEBI:30616"/>
    </ligand>
</feature>
<keyword evidence="8 13" id="KW-0418">Kinase</keyword>
<dbReference type="InterPro" id="IPR054352">
    <property type="entry name" value="ACT_Aspartokinase"/>
</dbReference>
<dbReference type="GO" id="GO:0005829">
    <property type="term" value="C:cytosol"/>
    <property type="evidence" value="ECO:0007669"/>
    <property type="project" value="TreeGrafter"/>
</dbReference>
<comment type="caution">
    <text evidence="17">The sequence shown here is derived from an EMBL/GenBank/DDBJ whole genome shotgun (WGS) entry which is preliminary data.</text>
</comment>
<keyword evidence="5 14" id="KW-0028">Amino-acid biosynthesis</keyword>
<dbReference type="FunFam" id="3.40.1160.10:FF:000002">
    <property type="entry name" value="Aspartokinase"/>
    <property type="match status" value="1"/>
</dbReference>
<dbReference type="Pfam" id="PF22468">
    <property type="entry name" value="ACT_9"/>
    <property type="match status" value="1"/>
</dbReference>
<feature type="domain" description="Aspartokinase ACT" evidence="16">
    <location>
        <begin position="340"/>
        <end position="398"/>
    </location>
</feature>
<evidence type="ECO:0000256" key="14">
    <source>
        <dbReference type="RuleBase" id="RU004249"/>
    </source>
</evidence>
<dbReference type="AlphaFoldDB" id="A0A0S7YIG7"/>
<dbReference type="PANTHER" id="PTHR21499:SF3">
    <property type="entry name" value="ASPARTOKINASE"/>
    <property type="match status" value="1"/>
</dbReference>
<evidence type="ECO:0000256" key="8">
    <source>
        <dbReference type="ARBA" id="ARBA00022777"/>
    </source>
</evidence>
<feature type="binding site" evidence="12">
    <location>
        <position position="73"/>
    </location>
    <ligand>
        <name>substrate</name>
    </ligand>
</feature>
<evidence type="ECO:0000256" key="1">
    <source>
        <dbReference type="ARBA" id="ARBA00004766"/>
    </source>
</evidence>
<dbReference type="SUPFAM" id="SSF55021">
    <property type="entry name" value="ACT-like"/>
    <property type="match status" value="1"/>
</dbReference>
<proteinExistence type="inferred from homology"/>
<evidence type="ECO:0000313" key="17">
    <source>
        <dbReference type="EMBL" id="KPJ74422.1"/>
    </source>
</evidence>
<organism evidence="17 18">
    <name type="scientific">candidate division TA06 bacterium DG_78</name>
    <dbReference type="NCBI Taxonomy" id="1703772"/>
    <lineage>
        <taxon>Bacteria</taxon>
        <taxon>Bacteria division TA06</taxon>
    </lineage>
</organism>
<dbReference type="UniPathway" id="UPA00034">
    <property type="reaction ID" value="UER00015"/>
</dbReference>
<evidence type="ECO:0000313" key="18">
    <source>
        <dbReference type="Proteomes" id="UP000051012"/>
    </source>
</evidence>
<evidence type="ECO:0000256" key="12">
    <source>
        <dbReference type="PIRSR" id="PIRSR000726-1"/>
    </source>
</evidence>
<dbReference type="InterPro" id="IPR018042">
    <property type="entry name" value="Aspartate_kinase_CS"/>
</dbReference>
<dbReference type="GO" id="GO:0009088">
    <property type="term" value="P:threonine biosynthetic process"/>
    <property type="evidence" value="ECO:0007669"/>
    <property type="project" value="UniProtKB-UniPathway"/>
</dbReference>
<dbReference type="PANTHER" id="PTHR21499">
    <property type="entry name" value="ASPARTATE KINASE"/>
    <property type="match status" value="1"/>
</dbReference>
<dbReference type="InterPro" id="IPR001341">
    <property type="entry name" value="Asp_kinase"/>
</dbReference>
<dbReference type="InterPro" id="IPR001048">
    <property type="entry name" value="Asp/Glu/Uridylate_kinase"/>
</dbReference>
<dbReference type="EMBL" id="LJNI01000004">
    <property type="protein sequence ID" value="KPJ74422.1"/>
    <property type="molecule type" value="Genomic_DNA"/>
</dbReference>
<dbReference type="UniPathway" id="UPA00051">
    <property type="reaction ID" value="UER00462"/>
</dbReference>
<dbReference type="NCBIfam" id="NF005155">
    <property type="entry name" value="PRK06635.1-4"/>
    <property type="match status" value="1"/>
</dbReference>
<dbReference type="GO" id="GO:0009089">
    <property type="term" value="P:lysine biosynthetic process via diaminopimelate"/>
    <property type="evidence" value="ECO:0007669"/>
    <property type="project" value="UniProtKB-UniPathway"/>
</dbReference>
<dbReference type="CDD" id="cd04261">
    <property type="entry name" value="AAK_AKii-LysC-BS"/>
    <property type="match status" value="1"/>
</dbReference>
<evidence type="ECO:0000259" key="16">
    <source>
        <dbReference type="Pfam" id="PF22468"/>
    </source>
</evidence>
<dbReference type="EC" id="2.7.2.4" evidence="13"/>
<dbReference type="PROSITE" id="PS00324">
    <property type="entry name" value="ASPARTOKINASE"/>
    <property type="match status" value="1"/>
</dbReference>
<accession>A0A0S7YIG7</accession>
<evidence type="ECO:0000259" key="15">
    <source>
        <dbReference type="Pfam" id="PF00696"/>
    </source>
</evidence>
<comment type="pathway">
    <text evidence="1 14">Amino-acid biosynthesis; L-lysine biosynthesis via DAP pathway; (S)-tetrahydrodipicolinate from L-aspartate: step 1/4.</text>
</comment>
<dbReference type="UniPathway" id="UPA00050">
    <property type="reaction ID" value="UER00461"/>
</dbReference>
<comment type="catalytic activity">
    <reaction evidence="11 13">
        <text>L-aspartate + ATP = 4-phospho-L-aspartate + ADP</text>
        <dbReference type="Rhea" id="RHEA:23776"/>
        <dbReference type="ChEBI" id="CHEBI:29991"/>
        <dbReference type="ChEBI" id="CHEBI:30616"/>
        <dbReference type="ChEBI" id="CHEBI:57535"/>
        <dbReference type="ChEBI" id="CHEBI:456216"/>
        <dbReference type="EC" id="2.7.2.4"/>
    </reaction>
</comment>
<dbReference type="Gene3D" id="3.40.1160.10">
    <property type="entry name" value="Acetylglutamate kinase-like"/>
    <property type="match status" value="1"/>
</dbReference>
<evidence type="ECO:0000256" key="13">
    <source>
        <dbReference type="RuleBase" id="RU003448"/>
    </source>
</evidence>
<feature type="binding site" evidence="12">
    <location>
        <begin position="7"/>
        <end position="10"/>
    </location>
    <ligand>
        <name>ATP</name>
        <dbReference type="ChEBI" id="CHEBI:30616"/>
    </ligand>
</feature>
<dbReference type="InterPro" id="IPR005260">
    <property type="entry name" value="Asp_kin_monofn"/>
</dbReference>
<evidence type="ECO:0000256" key="3">
    <source>
        <dbReference type="ARBA" id="ARBA00005139"/>
    </source>
</evidence>
<evidence type="ECO:0000256" key="9">
    <source>
        <dbReference type="ARBA" id="ARBA00022840"/>
    </source>
</evidence>